<sequence>MVTIPRFVVAAPASGHGKTTVATGLMAALRRGGHTVSGHKIGPDYIDPGYHALATGRPGRNLDPHLVGDDLVAPLFVHGATGADMAVVEGVMGLYDGMLGTDGYASTAHVAGLLDAPVILVVDISHASRSIAAVVHGMASYDRGVRIAGVILNKAGSPRHSDEVIAALESTGIPVLGVLQRDDGISAPSRHLGLVPAQERVEAAGQLDRLASQIAEHIDLDEVVRIARSAPDLTDSPWEPPGSGIDGPVIAVAGGRAFTFRYTETEEILRAAGCRTVTFDPLRDETLPEDTAGIYLGGGFPEVHAADISSNAPLREHLRAAIAGGVPTVAECAGLLYLCRDVDGADMVGALNASARMTPRLTLGYRTAIAPADGLLGPAGTRVTGHEFHRTTVEPGPSPAWLLDGRPDGFATATLHASYLHTHWAGHPQLAERFVAAARVAAPVAAPPRMPRVAGPDLHHHGDRDATDGLVDLAVNVSRRPRPQWLDETLRSSLAGLDRYPDPSAARAALAGRHGRSVDEVLPTAGGAEAFTLIARARSWRMPVVVHPQFTEPEAALLAAGHKVRRVLLRVDDGFRLDADAVPDAADLVIVGNPTNPTSVLHPAAALRSLVRPGRVVVIDEAFMDAIPGETESLSNESISGLITVRSLTKTWAIPGVRAGYVVGDPEILADLAAQQPPWSVSTPAAAAMIACAAPRATEESTVIADEIATDRAALVEALTGLGLEVAGDPAAPFVLVRSEPGTREALRSKGFALRRGDTFPGLGDEWVRIAVRDRAVTDALTDAWRSIP</sequence>
<dbReference type="InterPro" id="IPR011698">
    <property type="entry name" value="GATase_3"/>
</dbReference>
<comment type="similarity">
    <text evidence="7">Belongs to the CobB/CbiA family.</text>
</comment>
<feature type="site" description="Increases nucleophilicity of active site Cys" evidence="7">
    <location>
        <position position="421"/>
    </location>
</feature>
<comment type="miscellaneous">
    <text evidence="7">The a and c carboxylates of hydrogenobyrinate are activated for nucleophilic attack via formation of a phosphorylated intermediate by ATP. CobB catalyzes first the amidation of the c-carboxylate, and then that of the a-carboxylate.</text>
</comment>
<dbReference type="InterPro" id="IPR027417">
    <property type="entry name" value="P-loop_NTPase"/>
</dbReference>
<dbReference type="PANTHER" id="PTHR43873">
    <property type="entry name" value="COBYRINATE A,C-DIAMIDE SYNTHASE"/>
    <property type="match status" value="1"/>
</dbReference>
<dbReference type="InterPro" id="IPR004484">
    <property type="entry name" value="CbiA/CobB_synth"/>
</dbReference>
<dbReference type="EC" id="6.3.5.9" evidence="7"/>
<reference evidence="11 12" key="1">
    <citation type="submission" date="2023-07" db="EMBL/GenBank/DDBJ databases">
        <authorList>
            <person name="Girao M."/>
            <person name="Carvalho M.F."/>
        </authorList>
    </citation>
    <scope>NUCLEOTIDE SEQUENCE [LARGE SCALE GENOMIC DNA]</scope>
    <source>
        <strain evidence="11 12">YIM65754</strain>
    </source>
</reference>
<dbReference type="Gene3D" id="3.40.640.10">
    <property type="entry name" value="Type I PLP-dependent aspartate aminotransferase-like (Major domain)"/>
    <property type="match status" value="1"/>
</dbReference>
<keyword evidence="12" id="KW-1185">Reference proteome</keyword>
<dbReference type="InterPro" id="IPR002586">
    <property type="entry name" value="CobQ/CobB/MinD/ParA_Nub-bd_dom"/>
</dbReference>
<evidence type="ECO:0000256" key="3">
    <source>
        <dbReference type="ARBA" id="ARBA00022741"/>
    </source>
</evidence>
<accession>A0ABU7LHJ6</accession>
<evidence type="ECO:0000256" key="2">
    <source>
        <dbReference type="ARBA" id="ARBA00022598"/>
    </source>
</evidence>
<dbReference type="NCBIfam" id="TIGR00379">
    <property type="entry name" value="cobB"/>
    <property type="match status" value="1"/>
</dbReference>
<comment type="pathway">
    <text evidence="7">Cofactor biosynthesis; adenosylcobalamin biosynthesis; cob(II)yrinate a,c-diamide from precorrin-2 (aerobic route): step 9/10.</text>
</comment>
<dbReference type="PROSITE" id="PS51274">
    <property type="entry name" value="GATASE_COBBQ"/>
    <property type="match status" value="1"/>
</dbReference>
<dbReference type="InterPro" id="IPR004839">
    <property type="entry name" value="Aminotransferase_I/II_large"/>
</dbReference>
<keyword evidence="4 7" id="KW-0067">ATP-binding</keyword>
<dbReference type="PANTHER" id="PTHR43873:SF1">
    <property type="entry name" value="COBYRINATE A,C-DIAMIDE SYNTHASE"/>
    <property type="match status" value="1"/>
</dbReference>
<name>A0ABU7LHJ6_9NOCA</name>
<evidence type="ECO:0000256" key="7">
    <source>
        <dbReference type="HAMAP-Rule" id="MF_00027"/>
    </source>
</evidence>
<evidence type="ECO:0000256" key="4">
    <source>
        <dbReference type="ARBA" id="ARBA00022840"/>
    </source>
</evidence>
<keyword evidence="6 7" id="KW-0315">Glutamine amidotransferase</keyword>
<comment type="catalytic activity">
    <reaction evidence="7">
        <text>hydrogenobyrinate + 2 L-glutamine + 2 ATP + 2 H2O = hydrogenobyrinate a,c-diamide + 2 L-glutamate + 2 ADP + 2 phosphate + 2 H(+)</text>
        <dbReference type="Rhea" id="RHEA:12544"/>
        <dbReference type="ChEBI" id="CHEBI:15377"/>
        <dbReference type="ChEBI" id="CHEBI:15378"/>
        <dbReference type="ChEBI" id="CHEBI:29985"/>
        <dbReference type="ChEBI" id="CHEBI:30616"/>
        <dbReference type="ChEBI" id="CHEBI:43474"/>
        <dbReference type="ChEBI" id="CHEBI:58359"/>
        <dbReference type="ChEBI" id="CHEBI:77873"/>
        <dbReference type="ChEBI" id="CHEBI:77874"/>
        <dbReference type="ChEBI" id="CHEBI:456216"/>
        <dbReference type="EC" id="6.3.5.9"/>
    </reaction>
</comment>
<evidence type="ECO:0000256" key="1">
    <source>
        <dbReference type="ARBA" id="ARBA00001946"/>
    </source>
</evidence>
<feature type="domain" description="CobB/CobQ-like glutamine amidotransferase" evidence="10">
    <location>
        <begin position="250"/>
        <end position="427"/>
    </location>
</feature>
<dbReference type="Pfam" id="PF07685">
    <property type="entry name" value="GATase_3"/>
    <property type="match status" value="1"/>
</dbReference>
<dbReference type="Gene3D" id="3.90.1150.10">
    <property type="entry name" value="Aspartate Aminotransferase, domain 1"/>
    <property type="match status" value="1"/>
</dbReference>
<dbReference type="InterPro" id="IPR015422">
    <property type="entry name" value="PyrdxlP-dep_Trfase_small"/>
</dbReference>
<dbReference type="HAMAP" id="MF_00027">
    <property type="entry name" value="CobB_CbiA"/>
    <property type="match status" value="1"/>
</dbReference>
<dbReference type="NCBIfam" id="NF002204">
    <property type="entry name" value="PRK01077.1"/>
    <property type="match status" value="1"/>
</dbReference>
<keyword evidence="7" id="KW-0169">Cobalamin biosynthesis</keyword>
<evidence type="ECO:0000256" key="6">
    <source>
        <dbReference type="ARBA" id="ARBA00022962"/>
    </source>
</evidence>
<comment type="domain">
    <text evidence="7">Comprises of two domains. The C-terminal domain contains the binding site for glutamine and catalyzes the hydrolysis of this substrate to glutamate and ammonia. The N-terminal domain is anticipated to bind ATP and hydrogenobyrinate and catalyzes the ultimate synthesis of the diamide product. The ammonia produced via the glutaminase domain is probably translocated to the adjacent domain via a molecular tunnel, where it reacts with an activated intermediate.</text>
</comment>
<keyword evidence="3 7" id="KW-0547">Nucleotide-binding</keyword>
<dbReference type="CDD" id="cd05388">
    <property type="entry name" value="CobB_N"/>
    <property type="match status" value="1"/>
</dbReference>
<evidence type="ECO:0000259" key="8">
    <source>
        <dbReference type="Pfam" id="PF00155"/>
    </source>
</evidence>
<dbReference type="RefSeq" id="WP_330136180.1">
    <property type="nucleotide sequence ID" value="NZ_JAUTXY010000015.1"/>
</dbReference>
<dbReference type="InterPro" id="IPR015424">
    <property type="entry name" value="PyrdxlP-dep_Trfase"/>
</dbReference>
<dbReference type="Pfam" id="PF00155">
    <property type="entry name" value="Aminotran_1_2"/>
    <property type="match status" value="1"/>
</dbReference>
<dbReference type="NCBIfam" id="NF005915">
    <property type="entry name" value="PRK07908.1"/>
    <property type="match status" value="1"/>
</dbReference>
<dbReference type="CDD" id="cd03130">
    <property type="entry name" value="GATase1_CobB"/>
    <property type="match status" value="1"/>
</dbReference>
<comment type="caution">
    <text evidence="11">The sequence shown here is derived from an EMBL/GenBank/DDBJ whole genome shotgun (WGS) entry which is preliminary data.</text>
</comment>
<gene>
    <name evidence="7" type="primary">cobB</name>
    <name evidence="11" type="ORF">Q7514_26160</name>
</gene>
<evidence type="ECO:0000313" key="12">
    <source>
        <dbReference type="Proteomes" id="UP001336020"/>
    </source>
</evidence>
<organism evidence="11 12">
    <name type="scientific">Rhodococcus artemisiae</name>
    <dbReference type="NCBI Taxonomy" id="714159"/>
    <lineage>
        <taxon>Bacteria</taxon>
        <taxon>Bacillati</taxon>
        <taxon>Actinomycetota</taxon>
        <taxon>Actinomycetes</taxon>
        <taxon>Mycobacteriales</taxon>
        <taxon>Nocardiaceae</taxon>
        <taxon>Rhodococcus</taxon>
    </lineage>
</organism>
<dbReference type="CDD" id="cd00609">
    <property type="entry name" value="AAT_like"/>
    <property type="match status" value="1"/>
</dbReference>
<comment type="cofactor">
    <cofactor evidence="1 7">
        <name>Mg(2+)</name>
        <dbReference type="ChEBI" id="CHEBI:18420"/>
    </cofactor>
</comment>
<feature type="domain" description="Aminotransferase class I/classII large" evidence="8">
    <location>
        <begin position="471"/>
        <end position="779"/>
    </location>
</feature>
<proteinExistence type="inferred from homology"/>
<dbReference type="Gene3D" id="3.40.50.880">
    <property type="match status" value="1"/>
</dbReference>
<dbReference type="EMBL" id="JAUTXY010000015">
    <property type="protein sequence ID" value="MEE2061013.1"/>
    <property type="molecule type" value="Genomic_DNA"/>
</dbReference>
<dbReference type="InterPro" id="IPR029062">
    <property type="entry name" value="Class_I_gatase-like"/>
</dbReference>
<dbReference type="InterPro" id="IPR015421">
    <property type="entry name" value="PyrdxlP-dep_Trfase_major"/>
</dbReference>
<dbReference type="Proteomes" id="UP001336020">
    <property type="component" value="Unassembled WGS sequence"/>
</dbReference>
<evidence type="ECO:0000256" key="5">
    <source>
        <dbReference type="ARBA" id="ARBA00022842"/>
    </source>
</evidence>
<evidence type="ECO:0000259" key="9">
    <source>
        <dbReference type="Pfam" id="PF01656"/>
    </source>
</evidence>
<dbReference type="Gene3D" id="3.40.50.300">
    <property type="entry name" value="P-loop containing nucleotide triphosphate hydrolases"/>
    <property type="match status" value="1"/>
</dbReference>
<keyword evidence="5 7" id="KW-0460">Magnesium</keyword>
<dbReference type="SUPFAM" id="SSF52317">
    <property type="entry name" value="Class I glutamine amidotransferase-like"/>
    <property type="match status" value="1"/>
</dbReference>
<comment type="function">
    <text evidence="7">Catalyzes the ATP-dependent amidation of the two carboxylate groups at positions a and c of hydrogenobyrinate, using either L-glutamine or ammonia as the nitrogen source.</text>
</comment>
<evidence type="ECO:0000313" key="11">
    <source>
        <dbReference type="EMBL" id="MEE2061013.1"/>
    </source>
</evidence>
<feature type="active site" description="Nucleophile" evidence="7">
    <location>
        <position position="332"/>
    </location>
</feature>
<keyword evidence="2 7" id="KW-0436">Ligase</keyword>
<dbReference type="SUPFAM" id="SSF53383">
    <property type="entry name" value="PLP-dependent transferases"/>
    <property type="match status" value="1"/>
</dbReference>
<dbReference type="Pfam" id="PF01656">
    <property type="entry name" value="CbiA"/>
    <property type="match status" value="1"/>
</dbReference>
<evidence type="ECO:0000259" key="10">
    <source>
        <dbReference type="Pfam" id="PF07685"/>
    </source>
</evidence>
<feature type="domain" description="CobQ/CobB/MinD/ParA nucleotide binding" evidence="9">
    <location>
        <begin position="8"/>
        <end position="192"/>
    </location>
</feature>
<protein>
    <recommendedName>
        <fullName evidence="7">Hydrogenobyrinate a,c-diamide synthase</fullName>
        <ecNumber evidence="7">6.3.5.9</ecNumber>
    </recommendedName>
    <alternativeName>
        <fullName evidence="7">Hydrogenobyrinic acid a,c-diamide synthase</fullName>
    </alternativeName>
</protein>
<dbReference type="SUPFAM" id="SSF52540">
    <property type="entry name" value="P-loop containing nucleoside triphosphate hydrolases"/>
    <property type="match status" value="1"/>
</dbReference>